<feature type="region of interest" description="Disordered" evidence="1">
    <location>
        <begin position="1063"/>
        <end position="1137"/>
    </location>
</feature>
<evidence type="ECO:0000256" key="1">
    <source>
        <dbReference type="SAM" id="MobiDB-lite"/>
    </source>
</evidence>
<dbReference type="Gene3D" id="3.30.559.30">
    <property type="entry name" value="Nonribosomal peptide synthetase, condensation domain"/>
    <property type="match status" value="1"/>
</dbReference>
<dbReference type="OrthoDB" id="342498at2759"/>
<dbReference type="RefSeq" id="XP_013432883.1">
    <property type="nucleotide sequence ID" value="XM_013577429.1"/>
</dbReference>
<feature type="region of interest" description="Disordered" evidence="1">
    <location>
        <begin position="678"/>
        <end position="700"/>
    </location>
</feature>
<feature type="compositionally biased region" description="Low complexity" evidence="1">
    <location>
        <begin position="191"/>
        <end position="206"/>
    </location>
</feature>
<feature type="compositionally biased region" description="Polar residues" evidence="1">
    <location>
        <begin position="1604"/>
        <end position="1627"/>
    </location>
</feature>
<keyword evidence="3" id="KW-1185">Reference proteome</keyword>
<feature type="region of interest" description="Disordered" evidence="1">
    <location>
        <begin position="818"/>
        <end position="902"/>
    </location>
</feature>
<dbReference type="GeneID" id="25477039"/>
<feature type="region of interest" description="Disordered" evidence="1">
    <location>
        <begin position="191"/>
        <end position="212"/>
    </location>
</feature>
<feature type="compositionally biased region" description="Polar residues" evidence="1">
    <location>
        <begin position="928"/>
        <end position="937"/>
    </location>
</feature>
<feature type="compositionally biased region" description="Polar residues" evidence="1">
    <location>
        <begin position="841"/>
        <end position="850"/>
    </location>
</feature>
<organism evidence="2 3">
    <name type="scientific">Eimeria necatrix</name>
    <dbReference type="NCBI Taxonomy" id="51315"/>
    <lineage>
        <taxon>Eukaryota</taxon>
        <taxon>Sar</taxon>
        <taxon>Alveolata</taxon>
        <taxon>Apicomplexa</taxon>
        <taxon>Conoidasida</taxon>
        <taxon>Coccidia</taxon>
        <taxon>Eucoccidiorida</taxon>
        <taxon>Eimeriorina</taxon>
        <taxon>Eimeriidae</taxon>
        <taxon>Eimeria</taxon>
    </lineage>
</organism>
<feature type="region of interest" description="Disordered" evidence="1">
    <location>
        <begin position="1598"/>
        <end position="1627"/>
    </location>
</feature>
<gene>
    <name evidence="2" type="ORF">ENH_00069060</name>
</gene>
<dbReference type="EMBL" id="HG722949">
    <property type="protein sequence ID" value="CDJ64416.1"/>
    <property type="molecule type" value="Genomic_DNA"/>
</dbReference>
<evidence type="ECO:0000313" key="2">
    <source>
        <dbReference type="EMBL" id="CDJ64416.1"/>
    </source>
</evidence>
<name>U6MK65_9EIME</name>
<feature type="compositionally biased region" description="Polar residues" evidence="1">
    <location>
        <begin position="860"/>
        <end position="874"/>
    </location>
</feature>
<evidence type="ECO:0000313" key="3">
    <source>
        <dbReference type="Proteomes" id="UP000030754"/>
    </source>
</evidence>
<feature type="region of interest" description="Disordered" evidence="1">
    <location>
        <begin position="914"/>
        <end position="938"/>
    </location>
</feature>
<sequence>MAHPLRKVVSAGQKTTLGGLCNAGVSGGGCAIGPPLPFPQYAGHGKESISALSPGQQHTDTENLDCLPPVRFLDATECFWHAFQRLGNLAIVNCISVDSTHPIELETLKEASILVARRHQALRLVIRLTDTNSTIKQRASEDHHLLVAHQNHHELEKQRGSDDLLGEDSVAGGCAEAPFPSARSFCTAASCRSSSNSSSERSSISSDGRRGVWGWRNRRSASEFGKRGTSNGAENSSVRSSSCTSCRGASSDGESKQAGDVGFSPPCSCRKRSNLKFTFHERLGEPVVDVKYATVNNSLSSAGLKWQQKHGDGTQLDLGLLEEYPWMKAMAWEQKTPLDCEHGPLWRLRLVPSEKMPLVAPHGNSMPAVSQAVSGLKRPANSPVYIQDNMCELPVGTVNKGNSGGRRFRTHIIGVFHHSTIDGLSRKEFWDEILRAIIVLSNAKIYADYASRVKALTEVTAIASQSSTHFRQHTLSSEPRLHQQGSMQLVSNSTAAMQTPLTSQTYRWRRGSSSNTNTTRSSGTVYLRRCSAGSSNAGELPIRGKDCSGDPFESPSANNWCYYRRLSAVSAGSVDSSAAYLSESSPQSTSYQPELQLRPPETILPPALNELFPVSPCITLLRPLMCAGYGIHVRMYMLERELMKALRNPFAAYYPSKRFRASGSEYKAYNQAARAAIAANSSPKQQANRTTGKAPLQEQEDGELRFHKYHPEECKTSGDVALTGVVTLRLSEDLTAGLISACRERKMTMNGLITTAAAVALSRMLWRRQQVMQQHCLLAELSRVAAATNAAQCWQPHQQSLWSSAAVQRNSMYFPSATDTGTPFAGTAADGSKEGGVPSVLESSPASSELDSGKAATAVGGQSPTSCDTCSSIHSKGPVVSHQNSLTPLESPSTPVISSGSLDRLPSVQDLLQTPVSGSCHSSKEQTRTTLQRSAASGKSAVNLRSGWSLSHVKEMLQQLTLRSPVSGEGLPGESNRQFIRHKGPVYIYSLQAISGRRWLDNWLQERKRQPQRPARGRKRIPGDDKQFEEFLLQYLAVSMRSHRCSRALAAIAAASVALGASTGPPSPSLHLLSPRQPSNLSGSRTGSSSRSTSSSGSRCVTQRRQQGHSNEFGSDRRPGSEAFSNEAEEKRCDGSASAASSALTVNTAGMLQRHRKACATEKVAESPCTSKSSVFNKAVEGFVETTGRSSLSTSSSLHTVSAASLDDTVVRSSIHSSAKSNSRASCSRRLHAHRRSVASRITRGLRLITQWIWGSSKRCTTEEGNDDQPEQTKAPPYGLGSYAFLMPLKLRVPAECNGGADAVWALGKACTEAVHRIVSLPSSSFAFFNFQLISSFVEEVRGELECLQPFRNDAFARPSAFLISNGGVWAANSLNRFSAKIHAQLREAPERHLRLLHRVIQHQMALQQRHSKKPILPPLPAQHSCGVGAADAALKSKRQHGGRRTALNSKCSGRANDQMTVSPVLAATALYVSGTHVAAADGKLSSHVMFPSGQMPDVQHQQPVEKETASGLECLAGGLEELMASLEPFDISVDSSWSIVSQHNTGLNYFAHNCVTVNGKMNWSLQYHSNLTSREIAALYASNILEVLQEAHELHVQEKVKQRGQQHSQENESPSASTQPGETGTF</sequence>
<dbReference type="PROSITE" id="PS51257">
    <property type="entry name" value="PROKAR_LIPOPROTEIN"/>
    <property type="match status" value="1"/>
</dbReference>
<dbReference type="SUPFAM" id="SSF52777">
    <property type="entry name" value="CoA-dependent acyltransferases"/>
    <property type="match status" value="1"/>
</dbReference>
<feature type="compositionally biased region" description="Polar residues" evidence="1">
    <location>
        <begin position="1100"/>
        <end position="1113"/>
    </location>
</feature>
<reference evidence="2" key="2">
    <citation type="submission" date="2013-10" db="EMBL/GenBank/DDBJ databases">
        <authorList>
            <person name="Aslett M."/>
        </authorList>
    </citation>
    <scope>NUCLEOTIDE SEQUENCE [LARGE SCALE GENOMIC DNA]</scope>
    <source>
        <strain evidence="2">Houghton</strain>
    </source>
</reference>
<feature type="compositionally biased region" description="Polar residues" evidence="1">
    <location>
        <begin position="680"/>
        <end position="691"/>
    </location>
</feature>
<feature type="compositionally biased region" description="Low complexity" evidence="1">
    <location>
        <begin position="1063"/>
        <end position="1099"/>
    </location>
</feature>
<proteinExistence type="predicted"/>
<protein>
    <submittedName>
        <fullName evidence="2">Uncharacterized protein</fullName>
    </submittedName>
</protein>
<dbReference type="VEuPathDB" id="ToxoDB:ENH_00069060"/>
<feature type="region of interest" description="Disordered" evidence="1">
    <location>
        <begin position="223"/>
        <end position="242"/>
    </location>
</feature>
<feature type="compositionally biased region" description="Polar residues" evidence="1">
    <location>
        <begin position="881"/>
        <end position="901"/>
    </location>
</feature>
<reference evidence="2" key="1">
    <citation type="submission" date="2013-10" db="EMBL/GenBank/DDBJ databases">
        <title>Genomic analysis of the causative agents of coccidiosis in chickens.</title>
        <authorList>
            <person name="Reid A.J."/>
            <person name="Blake D."/>
            <person name="Billington K."/>
            <person name="Browne H."/>
            <person name="Dunn M."/>
            <person name="Hung S."/>
            <person name="Kawahara F."/>
            <person name="Miranda-Saavedra D."/>
            <person name="Mourier T."/>
            <person name="Nagra H."/>
            <person name="Otto T.D."/>
            <person name="Rawlings N."/>
            <person name="Sanchez A."/>
            <person name="Sanders M."/>
            <person name="Subramaniam C."/>
            <person name="Tay Y."/>
            <person name="Dear P."/>
            <person name="Doerig C."/>
            <person name="Gruber A."/>
            <person name="Parkinson J."/>
            <person name="Shirley M."/>
            <person name="Wan K.L."/>
            <person name="Berriman M."/>
            <person name="Tomley F."/>
            <person name="Pain A."/>
        </authorList>
    </citation>
    <scope>NUCLEOTIDE SEQUENCE [LARGE SCALE GENOMIC DNA]</scope>
    <source>
        <strain evidence="2">Houghton</strain>
    </source>
</reference>
<accession>U6MK65</accession>
<dbReference type="Proteomes" id="UP000030754">
    <property type="component" value="Unassembled WGS sequence"/>
</dbReference>